<feature type="transmembrane region" description="Helical" evidence="6">
    <location>
        <begin position="51"/>
        <end position="73"/>
    </location>
</feature>
<dbReference type="GeneID" id="18916587"/>
<evidence type="ECO:0000256" key="5">
    <source>
        <dbReference type="SAM" id="MobiDB-lite"/>
    </source>
</evidence>
<feature type="transmembrane region" description="Helical" evidence="6">
    <location>
        <begin position="334"/>
        <end position="353"/>
    </location>
</feature>
<dbReference type="EMBL" id="JH930472">
    <property type="protein sequence ID" value="EKM55670.1"/>
    <property type="molecule type" value="Genomic_DNA"/>
</dbReference>
<keyword evidence="8" id="KW-1185">Reference proteome</keyword>
<evidence type="ECO:0000256" key="1">
    <source>
        <dbReference type="ARBA" id="ARBA00004141"/>
    </source>
</evidence>
<protein>
    <recommendedName>
        <fullName evidence="9">EamA domain-containing protein</fullName>
    </recommendedName>
</protein>
<dbReference type="InterPro" id="IPR037185">
    <property type="entry name" value="EmrE-like"/>
</dbReference>
<dbReference type="STRING" id="650164.K5W8Y6"/>
<dbReference type="GO" id="GO:0016020">
    <property type="term" value="C:membrane"/>
    <property type="evidence" value="ECO:0007669"/>
    <property type="project" value="UniProtKB-SubCell"/>
</dbReference>
<keyword evidence="4 6" id="KW-0472">Membrane</keyword>
<organism evidence="7 8">
    <name type="scientific">Phanerochaete carnosa (strain HHB-10118-sp)</name>
    <name type="common">White-rot fungus</name>
    <name type="synonym">Peniophora carnosa</name>
    <dbReference type="NCBI Taxonomy" id="650164"/>
    <lineage>
        <taxon>Eukaryota</taxon>
        <taxon>Fungi</taxon>
        <taxon>Dikarya</taxon>
        <taxon>Basidiomycota</taxon>
        <taxon>Agaricomycotina</taxon>
        <taxon>Agaricomycetes</taxon>
        <taxon>Polyporales</taxon>
        <taxon>Phanerochaetaceae</taxon>
        <taxon>Phanerochaete</taxon>
    </lineage>
</organism>
<dbReference type="PIRSF" id="PIRSF036436">
    <property type="entry name" value="UCP036436"/>
    <property type="match status" value="1"/>
</dbReference>
<feature type="transmembrane region" description="Helical" evidence="6">
    <location>
        <begin position="282"/>
        <end position="304"/>
    </location>
</feature>
<dbReference type="HOGENOM" id="CLU_025028_3_1_1"/>
<feature type="region of interest" description="Disordered" evidence="5">
    <location>
        <begin position="99"/>
        <end position="120"/>
    </location>
</feature>
<comment type="subcellular location">
    <subcellularLocation>
        <location evidence="1">Membrane</location>
        <topology evidence="1">Multi-pass membrane protein</topology>
    </subcellularLocation>
</comment>
<keyword evidence="3 6" id="KW-1133">Transmembrane helix</keyword>
<feature type="transmembrane region" description="Helical" evidence="6">
    <location>
        <begin position="128"/>
        <end position="152"/>
    </location>
</feature>
<dbReference type="Proteomes" id="UP000008370">
    <property type="component" value="Unassembled WGS sequence"/>
</dbReference>
<proteinExistence type="predicted"/>
<dbReference type="SUPFAM" id="SSF103481">
    <property type="entry name" value="Multidrug resistance efflux transporter EmrE"/>
    <property type="match status" value="1"/>
</dbReference>
<evidence type="ECO:0000256" key="2">
    <source>
        <dbReference type="ARBA" id="ARBA00022692"/>
    </source>
</evidence>
<dbReference type="FunCoup" id="K5W8Y6">
    <property type="interactions" value="132"/>
</dbReference>
<feature type="transmembrane region" description="Helical" evidence="6">
    <location>
        <begin position="250"/>
        <end position="270"/>
    </location>
</feature>
<evidence type="ECO:0008006" key="9">
    <source>
        <dbReference type="Google" id="ProtNLM"/>
    </source>
</evidence>
<dbReference type="AlphaFoldDB" id="K5W8Y6"/>
<dbReference type="RefSeq" id="XP_007395989.1">
    <property type="nucleotide sequence ID" value="XM_007395927.1"/>
</dbReference>
<evidence type="ECO:0000256" key="4">
    <source>
        <dbReference type="ARBA" id="ARBA00023136"/>
    </source>
</evidence>
<dbReference type="PANTHER" id="PTHR13146">
    <property type="match status" value="1"/>
</dbReference>
<sequence length="484" mass="53324">MPSSLYVPVLIAGMLITGSSNSLWSKWQDMQCVENCGDPNPRKHVLYEQPVWQTLQMFLGEMLCFLPVIVALINDRRKRAHPPVHLPTEASAQQDLLDAPPLTSTEDAPADDIPFQSKDGEPKPMHGWAYLLLWLPAACDLTGTTLMNVGLLYTPVSIYQMTRGALVLFVGVLSVLFLSRRLWLYQWLSLVTVMAGVSLVGFSGSMVKDAVKDSSFQLLSSFVSSAMNETSPGAPVPPPEPIEEPEVTKVLLGVFFVLFAQIFTATQFVVEEKIMSRYTVAPLVAVGYEGLFGALSILIVMPILPMLRPSLPPSAQPFFDLDRGLRQMLNTPTVLWSGVAIAISISLFNFFGLSVTRHVSATARSLTDTCRTLSIWIISLGLGWERLLFPISLLQVAGFSLLVYGTFLFNNLVNPPKFLLPRVAEPGDLDERRALLAREALDETAVLPSELGRSGYDVVPPHNNHPHGPAVAQGQRQRSRSRDE</sequence>
<dbReference type="OrthoDB" id="408493at2759"/>
<evidence type="ECO:0000256" key="6">
    <source>
        <dbReference type="SAM" id="Phobius"/>
    </source>
</evidence>
<dbReference type="KEGG" id="pco:PHACADRAFT_256455"/>
<feature type="transmembrane region" description="Helical" evidence="6">
    <location>
        <begin position="158"/>
        <end position="178"/>
    </location>
</feature>
<accession>K5W8Y6</accession>
<feature type="transmembrane region" description="Helical" evidence="6">
    <location>
        <begin position="390"/>
        <end position="413"/>
    </location>
</feature>
<gene>
    <name evidence="7" type="ORF">PHACADRAFT_256455</name>
</gene>
<dbReference type="InterPro" id="IPR012404">
    <property type="entry name" value="UCP036436"/>
</dbReference>
<feature type="region of interest" description="Disordered" evidence="5">
    <location>
        <begin position="452"/>
        <end position="484"/>
    </location>
</feature>
<feature type="transmembrane region" description="Helical" evidence="6">
    <location>
        <begin position="185"/>
        <end position="207"/>
    </location>
</feature>
<evidence type="ECO:0000313" key="7">
    <source>
        <dbReference type="EMBL" id="EKM55670.1"/>
    </source>
</evidence>
<name>K5W8Y6_PHACS</name>
<evidence type="ECO:0000256" key="3">
    <source>
        <dbReference type="ARBA" id="ARBA00022989"/>
    </source>
</evidence>
<dbReference type="InParanoid" id="K5W8Y6"/>
<dbReference type="PANTHER" id="PTHR13146:SF0">
    <property type="entry name" value="SOLUTE CARRIER FAMILY 35 MEMBER F6"/>
    <property type="match status" value="1"/>
</dbReference>
<reference evidence="7 8" key="1">
    <citation type="journal article" date="2012" name="BMC Genomics">
        <title>Comparative genomics of the white-rot fungi, Phanerochaete carnosa and P. chrysosporium, to elucidate the genetic basis of the distinct wood types they colonize.</title>
        <authorList>
            <person name="Suzuki H."/>
            <person name="MacDonald J."/>
            <person name="Syed K."/>
            <person name="Salamov A."/>
            <person name="Hori C."/>
            <person name="Aerts A."/>
            <person name="Henrissat B."/>
            <person name="Wiebenga A."/>
            <person name="vanKuyk P.A."/>
            <person name="Barry K."/>
            <person name="Lindquist E."/>
            <person name="LaButti K."/>
            <person name="Lapidus A."/>
            <person name="Lucas S."/>
            <person name="Coutinho P."/>
            <person name="Gong Y."/>
            <person name="Samejima M."/>
            <person name="Mahadevan R."/>
            <person name="Abou-Zaid M."/>
            <person name="de Vries R.P."/>
            <person name="Igarashi K."/>
            <person name="Yadav J.S."/>
            <person name="Grigoriev I.V."/>
            <person name="Master E.R."/>
        </authorList>
    </citation>
    <scope>NUCLEOTIDE SEQUENCE [LARGE SCALE GENOMIC DNA]</scope>
    <source>
        <strain evidence="7 8">HHB-10118-sp</strain>
    </source>
</reference>
<evidence type="ECO:0000313" key="8">
    <source>
        <dbReference type="Proteomes" id="UP000008370"/>
    </source>
</evidence>
<keyword evidence="2 6" id="KW-0812">Transmembrane</keyword>